<dbReference type="EMBL" id="CM002922">
    <property type="protein sequence ID" value="KGN63796.1"/>
    <property type="molecule type" value="Genomic_DNA"/>
</dbReference>
<evidence type="ECO:0000256" key="1">
    <source>
        <dbReference type="SAM" id="MobiDB-lite"/>
    </source>
</evidence>
<evidence type="ECO:0000313" key="2">
    <source>
        <dbReference type="EMBL" id="KGN63796.1"/>
    </source>
</evidence>
<name>A0A0A0LUT7_CUCSA</name>
<feature type="compositionally biased region" description="Basic and acidic residues" evidence="1">
    <location>
        <begin position="45"/>
        <end position="55"/>
    </location>
</feature>
<reference evidence="2 3" key="3">
    <citation type="journal article" date="2010" name="BMC Genomics">
        <title>Transcriptome sequencing and comparative analysis of cucumber flowers with different sex types.</title>
        <authorList>
            <person name="Guo S."/>
            <person name="Zheng Y."/>
            <person name="Joung J.G."/>
            <person name="Liu S."/>
            <person name="Zhang Z."/>
            <person name="Crasta O.R."/>
            <person name="Sobral B.W."/>
            <person name="Xu Y."/>
            <person name="Huang S."/>
            <person name="Fei Z."/>
        </authorList>
    </citation>
    <scope>NUCLEOTIDE SEQUENCE [LARGE SCALE GENOMIC DNA]</scope>
    <source>
        <strain evidence="3">cv. 9930</strain>
    </source>
</reference>
<dbReference type="Gramene" id="KGN63796">
    <property type="protein sequence ID" value="KGN63796"/>
    <property type="gene ID" value="Csa_1G015880"/>
</dbReference>
<reference evidence="2 3" key="2">
    <citation type="journal article" date="2009" name="PLoS ONE">
        <title>An integrated genetic and cytogenetic map of the cucumber genome.</title>
        <authorList>
            <person name="Ren Y."/>
            <person name="Zhang Z."/>
            <person name="Liu J."/>
            <person name="Staub J.E."/>
            <person name="Han Y."/>
            <person name="Cheng Z."/>
            <person name="Li X."/>
            <person name="Lu J."/>
            <person name="Miao H."/>
            <person name="Kang H."/>
            <person name="Xie B."/>
            <person name="Gu X."/>
            <person name="Wang X."/>
            <person name="Du Y."/>
            <person name="Jin W."/>
            <person name="Huang S."/>
        </authorList>
    </citation>
    <scope>NUCLEOTIDE SEQUENCE [LARGE SCALE GENOMIC DNA]</scope>
    <source>
        <strain evidence="3">cv. 9930</strain>
    </source>
</reference>
<proteinExistence type="predicted"/>
<protein>
    <submittedName>
        <fullName evidence="2">Uncharacterized protein</fullName>
    </submittedName>
</protein>
<organism evidence="2 3">
    <name type="scientific">Cucumis sativus</name>
    <name type="common">Cucumber</name>
    <dbReference type="NCBI Taxonomy" id="3659"/>
    <lineage>
        <taxon>Eukaryota</taxon>
        <taxon>Viridiplantae</taxon>
        <taxon>Streptophyta</taxon>
        <taxon>Embryophyta</taxon>
        <taxon>Tracheophyta</taxon>
        <taxon>Spermatophyta</taxon>
        <taxon>Magnoliopsida</taxon>
        <taxon>eudicotyledons</taxon>
        <taxon>Gunneridae</taxon>
        <taxon>Pentapetalae</taxon>
        <taxon>rosids</taxon>
        <taxon>fabids</taxon>
        <taxon>Cucurbitales</taxon>
        <taxon>Cucurbitaceae</taxon>
        <taxon>Benincaseae</taxon>
        <taxon>Cucumis</taxon>
    </lineage>
</organism>
<reference evidence="2 3" key="1">
    <citation type="journal article" date="2009" name="Nat. Genet.">
        <title>The genome of the cucumber, Cucumis sativus L.</title>
        <authorList>
            <person name="Huang S."/>
            <person name="Li R."/>
            <person name="Zhang Z."/>
            <person name="Li L."/>
            <person name="Gu X."/>
            <person name="Fan W."/>
            <person name="Lucas W.J."/>
            <person name="Wang X."/>
            <person name="Xie B."/>
            <person name="Ni P."/>
            <person name="Ren Y."/>
            <person name="Zhu H."/>
            <person name="Li J."/>
            <person name="Lin K."/>
            <person name="Jin W."/>
            <person name="Fei Z."/>
            <person name="Li G."/>
            <person name="Staub J."/>
            <person name="Kilian A."/>
            <person name="van der Vossen E.A."/>
            <person name="Wu Y."/>
            <person name="Guo J."/>
            <person name="He J."/>
            <person name="Jia Z."/>
            <person name="Ren Y."/>
            <person name="Tian G."/>
            <person name="Lu Y."/>
            <person name="Ruan J."/>
            <person name="Qian W."/>
            <person name="Wang M."/>
            <person name="Huang Q."/>
            <person name="Li B."/>
            <person name="Xuan Z."/>
            <person name="Cao J."/>
            <person name="Asan"/>
            <person name="Wu Z."/>
            <person name="Zhang J."/>
            <person name="Cai Q."/>
            <person name="Bai Y."/>
            <person name="Zhao B."/>
            <person name="Han Y."/>
            <person name="Li Y."/>
            <person name="Li X."/>
            <person name="Wang S."/>
            <person name="Shi Q."/>
            <person name="Liu S."/>
            <person name="Cho W.K."/>
            <person name="Kim J.Y."/>
            <person name="Xu Y."/>
            <person name="Heller-Uszynska K."/>
            <person name="Miao H."/>
            <person name="Cheng Z."/>
            <person name="Zhang S."/>
            <person name="Wu J."/>
            <person name="Yang Y."/>
            <person name="Kang H."/>
            <person name="Li M."/>
            <person name="Liang H."/>
            <person name="Ren X."/>
            <person name="Shi Z."/>
            <person name="Wen M."/>
            <person name="Jian M."/>
            <person name="Yang H."/>
            <person name="Zhang G."/>
            <person name="Yang Z."/>
            <person name="Chen R."/>
            <person name="Liu S."/>
            <person name="Li J."/>
            <person name="Ma L."/>
            <person name="Liu H."/>
            <person name="Zhou Y."/>
            <person name="Zhao J."/>
            <person name="Fang X."/>
            <person name="Li G."/>
            <person name="Fang L."/>
            <person name="Li Y."/>
            <person name="Liu D."/>
            <person name="Zheng H."/>
            <person name="Zhang Y."/>
            <person name="Qin N."/>
            <person name="Li Z."/>
            <person name="Yang G."/>
            <person name="Yang S."/>
            <person name="Bolund L."/>
            <person name="Kristiansen K."/>
            <person name="Zheng H."/>
            <person name="Li S."/>
            <person name="Zhang X."/>
            <person name="Yang H."/>
            <person name="Wang J."/>
            <person name="Sun R."/>
            <person name="Zhang B."/>
            <person name="Jiang S."/>
            <person name="Wang J."/>
            <person name="Du Y."/>
            <person name="Li S."/>
        </authorList>
    </citation>
    <scope>NUCLEOTIDE SEQUENCE [LARGE SCALE GENOMIC DNA]</scope>
    <source>
        <strain evidence="3">cv. 9930</strain>
    </source>
</reference>
<dbReference type="AlphaFoldDB" id="A0A0A0LUT7"/>
<sequence length="55" mass="6080">MDLDQLGRGVFRRHIEDQSRFQPRENQCDGGDGGDGDGGGDEDDYQHGDKVDEKG</sequence>
<gene>
    <name evidence="2" type="ORF">Csa_1G015880</name>
</gene>
<dbReference type="Proteomes" id="UP000029981">
    <property type="component" value="Chromosome 1"/>
</dbReference>
<keyword evidence="3" id="KW-1185">Reference proteome</keyword>
<reference evidence="2 3" key="4">
    <citation type="journal article" date="2011" name="BMC Genomics">
        <title>RNA-Seq improves annotation of protein-coding genes in the cucumber genome.</title>
        <authorList>
            <person name="Li Z."/>
            <person name="Zhang Z."/>
            <person name="Yan P."/>
            <person name="Huang S."/>
            <person name="Fei Z."/>
            <person name="Lin K."/>
        </authorList>
    </citation>
    <scope>NUCLEOTIDE SEQUENCE [LARGE SCALE GENOMIC DNA]</scope>
    <source>
        <strain evidence="3">cv. 9930</strain>
    </source>
</reference>
<accession>A0A0A0LUT7</accession>
<feature type="region of interest" description="Disordered" evidence="1">
    <location>
        <begin position="1"/>
        <end position="55"/>
    </location>
</feature>
<evidence type="ECO:0000313" key="3">
    <source>
        <dbReference type="Proteomes" id="UP000029981"/>
    </source>
</evidence>
<feature type="compositionally biased region" description="Acidic residues" evidence="1">
    <location>
        <begin position="32"/>
        <end position="44"/>
    </location>
</feature>
<feature type="compositionally biased region" description="Basic and acidic residues" evidence="1">
    <location>
        <begin position="13"/>
        <end position="27"/>
    </location>
</feature>